<protein>
    <recommendedName>
        <fullName evidence="12">Fluoride-specific ion channel FluC</fullName>
    </recommendedName>
</protein>
<comment type="caution">
    <text evidence="13">The sequence shown here is derived from an EMBL/GenBank/DDBJ whole genome shotgun (WGS) entry which is preliminary data.</text>
</comment>
<dbReference type="PANTHER" id="PTHR28259:SF1">
    <property type="entry name" value="FLUORIDE EXPORT PROTEIN 1-RELATED"/>
    <property type="match status" value="1"/>
</dbReference>
<evidence type="ECO:0000313" key="14">
    <source>
        <dbReference type="Proteomes" id="UP001595886"/>
    </source>
</evidence>
<comment type="catalytic activity">
    <reaction evidence="11">
        <text>fluoride(in) = fluoride(out)</text>
        <dbReference type="Rhea" id="RHEA:76159"/>
        <dbReference type="ChEBI" id="CHEBI:17051"/>
    </reaction>
    <physiologicalReaction direction="left-to-right" evidence="11">
        <dbReference type="Rhea" id="RHEA:76160"/>
    </physiologicalReaction>
</comment>
<organism evidence="13 14">
    <name type="scientific">Dokdonella ginsengisoli</name>
    <dbReference type="NCBI Taxonomy" id="363846"/>
    <lineage>
        <taxon>Bacteria</taxon>
        <taxon>Pseudomonadati</taxon>
        <taxon>Pseudomonadota</taxon>
        <taxon>Gammaproteobacteria</taxon>
        <taxon>Lysobacterales</taxon>
        <taxon>Rhodanobacteraceae</taxon>
        <taxon>Dokdonella</taxon>
    </lineage>
</organism>
<dbReference type="RefSeq" id="WP_380021313.1">
    <property type="nucleotide sequence ID" value="NZ_JBHSHD010000008.1"/>
</dbReference>
<evidence type="ECO:0000256" key="5">
    <source>
        <dbReference type="ARBA" id="ARBA00022989"/>
    </source>
</evidence>
<keyword evidence="4 12" id="KW-0812">Transmembrane</keyword>
<dbReference type="InterPro" id="IPR003691">
    <property type="entry name" value="FluC"/>
</dbReference>
<keyword evidence="5 12" id="KW-1133">Transmembrane helix</keyword>
<name>A0ABV9QZY4_9GAMM</name>
<feature type="binding site" evidence="12">
    <location>
        <position position="76"/>
    </location>
    <ligand>
        <name>Na(+)</name>
        <dbReference type="ChEBI" id="CHEBI:29101"/>
        <note>structural</note>
    </ligand>
</feature>
<evidence type="ECO:0000256" key="12">
    <source>
        <dbReference type="HAMAP-Rule" id="MF_00454"/>
    </source>
</evidence>
<dbReference type="PANTHER" id="PTHR28259">
    <property type="entry name" value="FLUORIDE EXPORT PROTEIN 1-RELATED"/>
    <property type="match status" value="1"/>
</dbReference>
<dbReference type="EMBL" id="JBHSHD010000008">
    <property type="protein sequence ID" value="MFC4821052.1"/>
    <property type="molecule type" value="Genomic_DNA"/>
</dbReference>
<dbReference type="Proteomes" id="UP001595886">
    <property type="component" value="Unassembled WGS sequence"/>
</dbReference>
<feature type="binding site" evidence="12">
    <location>
        <position position="79"/>
    </location>
    <ligand>
        <name>Na(+)</name>
        <dbReference type="ChEBI" id="CHEBI:29101"/>
        <note>structural</note>
    </ligand>
</feature>
<comment type="function">
    <text evidence="12">Fluoride-specific ion channel. Important for reducing fluoride concentration in the cell, thus reducing its toxicity.</text>
</comment>
<evidence type="ECO:0000256" key="6">
    <source>
        <dbReference type="ARBA" id="ARBA00023053"/>
    </source>
</evidence>
<evidence type="ECO:0000256" key="9">
    <source>
        <dbReference type="ARBA" id="ARBA00023303"/>
    </source>
</evidence>
<evidence type="ECO:0000256" key="4">
    <source>
        <dbReference type="ARBA" id="ARBA00022692"/>
    </source>
</evidence>
<sequence length="130" mass="13093">MNGVSALVIFIGAGVGALLRWVLSLALNPVFPTVPLGTLAANVVGGFLMGVAMGVFAAAETLPPAVRLAATTGFLGGLTTFSTFSAETVTLLLRKELAWSCALVGAHVGGSLLATLCGIGVTRLILQSSH</sequence>
<evidence type="ECO:0000256" key="1">
    <source>
        <dbReference type="ARBA" id="ARBA00004651"/>
    </source>
</evidence>
<evidence type="ECO:0000256" key="8">
    <source>
        <dbReference type="ARBA" id="ARBA00023136"/>
    </source>
</evidence>
<keyword evidence="2 12" id="KW-1003">Cell membrane</keyword>
<dbReference type="Pfam" id="PF02537">
    <property type="entry name" value="CRCB"/>
    <property type="match status" value="1"/>
</dbReference>
<keyword evidence="12" id="KW-0479">Metal-binding</keyword>
<keyword evidence="6 12" id="KW-0915">Sodium</keyword>
<evidence type="ECO:0000256" key="11">
    <source>
        <dbReference type="ARBA" id="ARBA00035585"/>
    </source>
</evidence>
<evidence type="ECO:0000256" key="10">
    <source>
        <dbReference type="ARBA" id="ARBA00035120"/>
    </source>
</evidence>
<gene>
    <name evidence="12 13" type="primary">crcB</name>
    <name evidence="12" type="synonym">fluC</name>
    <name evidence="13" type="ORF">ACFO6Q_12005</name>
</gene>
<evidence type="ECO:0000313" key="13">
    <source>
        <dbReference type="EMBL" id="MFC4821052.1"/>
    </source>
</evidence>
<dbReference type="NCBIfam" id="TIGR00494">
    <property type="entry name" value="crcB"/>
    <property type="match status" value="1"/>
</dbReference>
<keyword evidence="12" id="KW-0813">Transport</keyword>
<keyword evidence="3" id="KW-0997">Cell inner membrane</keyword>
<dbReference type="NCBIfam" id="NF010792">
    <property type="entry name" value="PRK14196.1"/>
    <property type="match status" value="1"/>
</dbReference>
<proteinExistence type="inferred from homology"/>
<keyword evidence="9 12" id="KW-0407">Ion channel</keyword>
<reference evidence="14" key="1">
    <citation type="journal article" date="2019" name="Int. J. Syst. Evol. Microbiol.">
        <title>The Global Catalogue of Microorganisms (GCM) 10K type strain sequencing project: providing services to taxonomists for standard genome sequencing and annotation.</title>
        <authorList>
            <consortium name="The Broad Institute Genomics Platform"/>
            <consortium name="The Broad Institute Genome Sequencing Center for Infectious Disease"/>
            <person name="Wu L."/>
            <person name="Ma J."/>
        </authorList>
    </citation>
    <scope>NUCLEOTIDE SEQUENCE [LARGE SCALE GENOMIC DNA]</scope>
    <source>
        <strain evidence="14">CCUG 30340</strain>
    </source>
</reference>
<evidence type="ECO:0000256" key="3">
    <source>
        <dbReference type="ARBA" id="ARBA00022519"/>
    </source>
</evidence>
<evidence type="ECO:0000256" key="2">
    <source>
        <dbReference type="ARBA" id="ARBA00022475"/>
    </source>
</evidence>
<keyword evidence="14" id="KW-1185">Reference proteome</keyword>
<feature type="transmembrane region" description="Helical" evidence="12">
    <location>
        <begin position="97"/>
        <end position="126"/>
    </location>
</feature>
<keyword evidence="7 12" id="KW-0406">Ion transport</keyword>
<feature type="transmembrane region" description="Helical" evidence="12">
    <location>
        <begin position="39"/>
        <end position="59"/>
    </location>
</feature>
<evidence type="ECO:0000256" key="7">
    <source>
        <dbReference type="ARBA" id="ARBA00023065"/>
    </source>
</evidence>
<dbReference type="HAMAP" id="MF_00454">
    <property type="entry name" value="FluC"/>
    <property type="match status" value="1"/>
</dbReference>
<feature type="transmembrane region" description="Helical" evidence="12">
    <location>
        <begin position="7"/>
        <end position="27"/>
    </location>
</feature>
<comment type="activity regulation">
    <text evidence="12">Na(+) is not transported, but it plays an essential structural role and its presence is essential for fluoride channel function.</text>
</comment>
<comment type="similarity">
    <text evidence="10 12">Belongs to the fluoride channel Fluc/FEX (TC 1.A.43) family.</text>
</comment>
<accession>A0ABV9QZY4</accession>
<keyword evidence="8 12" id="KW-0472">Membrane</keyword>
<feature type="transmembrane region" description="Helical" evidence="12">
    <location>
        <begin position="66"/>
        <end position="85"/>
    </location>
</feature>
<comment type="subcellular location">
    <subcellularLocation>
        <location evidence="1 12">Cell membrane</location>
        <topology evidence="1 12">Multi-pass membrane protein</topology>
    </subcellularLocation>
</comment>